<reference evidence="3" key="1">
    <citation type="submission" date="2020-07" db="EMBL/GenBank/DDBJ databases">
        <title>Huge and variable diversity of episymbiotic CPR bacteria and DPANN archaea in groundwater ecosystems.</title>
        <authorList>
            <person name="He C.Y."/>
            <person name="Keren R."/>
            <person name="Whittaker M."/>
            <person name="Farag I.F."/>
            <person name="Doudna J."/>
            <person name="Cate J.H.D."/>
            <person name="Banfield J.F."/>
        </authorList>
    </citation>
    <scope>NUCLEOTIDE SEQUENCE</scope>
    <source>
        <strain evidence="3">NC_groundwater_1296_Ag_S-0.2um_52_80</strain>
    </source>
</reference>
<dbReference type="AlphaFoldDB" id="A0A8T3YP82"/>
<name>A0A8T3YP82_9ARCH</name>
<dbReference type="SUPFAM" id="SSF55961">
    <property type="entry name" value="Bet v1-like"/>
    <property type="match status" value="1"/>
</dbReference>
<comment type="similarity">
    <text evidence="1">Belongs to the AHA1 family.</text>
</comment>
<dbReference type="EMBL" id="JACQPB010000042">
    <property type="protein sequence ID" value="MBI4210818.1"/>
    <property type="molecule type" value="Genomic_DNA"/>
</dbReference>
<evidence type="ECO:0000256" key="1">
    <source>
        <dbReference type="ARBA" id="ARBA00006817"/>
    </source>
</evidence>
<evidence type="ECO:0000313" key="3">
    <source>
        <dbReference type="EMBL" id="MBI4210818.1"/>
    </source>
</evidence>
<dbReference type="Proteomes" id="UP000732298">
    <property type="component" value="Unassembled WGS sequence"/>
</dbReference>
<proteinExistence type="inferred from homology"/>
<protein>
    <submittedName>
        <fullName evidence="3">SRPBCC domain-containing protein</fullName>
    </submittedName>
</protein>
<gene>
    <name evidence="3" type="ORF">HY544_04910</name>
</gene>
<organism evidence="3 4">
    <name type="scientific">Candidatus Iainarchaeum sp</name>
    <dbReference type="NCBI Taxonomy" id="3101447"/>
    <lineage>
        <taxon>Archaea</taxon>
        <taxon>Candidatus Iainarchaeota</taxon>
        <taxon>Candidatus Iainarchaeia</taxon>
        <taxon>Candidatus Iainarchaeales</taxon>
        <taxon>Candidatus Iainarchaeaceae</taxon>
        <taxon>Candidatus Iainarchaeum</taxon>
    </lineage>
</organism>
<feature type="domain" description="Activator of Hsp90 ATPase homologue 1/2-like C-terminal" evidence="2">
    <location>
        <begin position="14"/>
        <end position="129"/>
    </location>
</feature>
<evidence type="ECO:0000313" key="4">
    <source>
        <dbReference type="Proteomes" id="UP000732298"/>
    </source>
</evidence>
<dbReference type="Pfam" id="PF08327">
    <property type="entry name" value="AHSA1"/>
    <property type="match status" value="1"/>
</dbReference>
<evidence type="ECO:0000259" key="2">
    <source>
        <dbReference type="Pfam" id="PF08327"/>
    </source>
</evidence>
<comment type="caution">
    <text evidence="3">The sequence shown here is derived from an EMBL/GenBank/DDBJ whole genome shotgun (WGS) entry which is preliminary data.</text>
</comment>
<sequence length="130" mass="14894">MKTKTIRQSVTFRAAPMEVYDALMDSDKHSAFTQSECKIGRKAGERFTAYDGYCEGENIELVPGRKIVQAWRASDWPEGHYSKAAFMMAPAKGGTKLSFTQTGVPQEFAEEISEGWKQHYWEKMRKMLEK</sequence>
<dbReference type="InterPro" id="IPR023393">
    <property type="entry name" value="START-like_dom_sf"/>
</dbReference>
<dbReference type="Gene3D" id="3.30.530.20">
    <property type="match status" value="1"/>
</dbReference>
<accession>A0A8T3YP82</accession>
<dbReference type="InterPro" id="IPR013538">
    <property type="entry name" value="ASHA1/2-like_C"/>
</dbReference>
<dbReference type="CDD" id="cd08892">
    <property type="entry name" value="SRPBCC_Aha1"/>
    <property type="match status" value="1"/>
</dbReference>